<evidence type="ECO:0000313" key="3">
    <source>
        <dbReference type="Proteomes" id="UP000265520"/>
    </source>
</evidence>
<sequence length="165" mass="17735">RLVGERRSVLGVDEGWSEANSEGQPTVECDADKFCDDPMVNKINRTTDGHVERETVTPILMETEEAKGEGSEKVGDEGDSLHNEEIDPNSLLSTSLVALEESGRECQGFSLQSEDLVQEVVDSPLLLCEEEGGPGGVCVDSGGTCDNVNLEGQNRDLIKGKEVVV</sequence>
<name>A0A392R064_9FABA</name>
<feature type="compositionally biased region" description="Basic and acidic residues" evidence="1">
    <location>
        <begin position="64"/>
        <end position="85"/>
    </location>
</feature>
<dbReference type="EMBL" id="LXQA010171177">
    <property type="protein sequence ID" value="MCI29230.1"/>
    <property type="molecule type" value="Genomic_DNA"/>
</dbReference>
<feature type="compositionally biased region" description="Basic and acidic residues" evidence="1">
    <location>
        <begin position="45"/>
        <end position="55"/>
    </location>
</feature>
<comment type="caution">
    <text evidence="2">The sequence shown here is derived from an EMBL/GenBank/DDBJ whole genome shotgun (WGS) entry which is preliminary data.</text>
</comment>
<accession>A0A392R064</accession>
<keyword evidence="3" id="KW-1185">Reference proteome</keyword>
<evidence type="ECO:0000313" key="2">
    <source>
        <dbReference type="EMBL" id="MCI29230.1"/>
    </source>
</evidence>
<dbReference type="AlphaFoldDB" id="A0A392R064"/>
<protein>
    <submittedName>
        <fullName evidence="2">Uncharacterized protein</fullName>
    </submittedName>
</protein>
<organism evidence="2 3">
    <name type="scientific">Trifolium medium</name>
    <dbReference type="NCBI Taxonomy" id="97028"/>
    <lineage>
        <taxon>Eukaryota</taxon>
        <taxon>Viridiplantae</taxon>
        <taxon>Streptophyta</taxon>
        <taxon>Embryophyta</taxon>
        <taxon>Tracheophyta</taxon>
        <taxon>Spermatophyta</taxon>
        <taxon>Magnoliopsida</taxon>
        <taxon>eudicotyledons</taxon>
        <taxon>Gunneridae</taxon>
        <taxon>Pentapetalae</taxon>
        <taxon>rosids</taxon>
        <taxon>fabids</taxon>
        <taxon>Fabales</taxon>
        <taxon>Fabaceae</taxon>
        <taxon>Papilionoideae</taxon>
        <taxon>50 kb inversion clade</taxon>
        <taxon>NPAAA clade</taxon>
        <taxon>Hologalegina</taxon>
        <taxon>IRL clade</taxon>
        <taxon>Trifolieae</taxon>
        <taxon>Trifolium</taxon>
    </lineage>
</organism>
<reference evidence="2 3" key="1">
    <citation type="journal article" date="2018" name="Front. Plant Sci.">
        <title>Red Clover (Trifolium pratense) and Zigzag Clover (T. medium) - A Picture of Genomic Similarities and Differences.</title>
        <authorList>
            <person name="Dluhosova J."/>
            <person name="Istvanek J."/>
            <person name="Nedelnik J."/>
            <person name="Repkova J."/>
        </authorList>
    </citation>
    <scope>NUCLEOTIDE SEQUENCE [LARGE SCALE GENOMIC DNA]</scope>
    <source>
        <strain evidence="3">cv. 10/8</strain>
        <tissue evidence="2">Leaf</tissue>
    </source>
</reference>
<dbReference type="Proteomes" id="UP000265520">
    <property type="component" value="Unassembled WGS sequence"/>
</dbReference>
<feature type="non-terminal residue" evidence="2">
    <location>
        <position position="165"/>
    </location>
</feature>
<evidence type="ECO:0000256" key="1">
    <source>
        <dbReference type="SAM" id="MobiDB-lite"/>
    </source>
</evidence>
<proteinExistence type="predicted"/>
<feature type="non-terminal residue" evidence="2">
    <location>
        <position position="1"/>
    </location>
</feature>
<feature type="region of interest" description="Disordered" evidence="1">
    <location>
        <begin position="42"/>
        <end position="89"/>
    </location>
</feature>